<dbReference type="OrthoDB" id="5395971at2"/>
<dbReference type="PANTHER" id="PTHR40043">
    <property type="entry name" value="UPF0719 INNER MEMBRANE PROTEIN YJFL"/>
    <property type="match status" value="1"/>
</dbReference>
<keyword evidence="5 7" id="KW-1133">Transmembrane helix</keyword>
<dbReference type="AlphaFoldDB" id="A0A1B1AHV4"/>
<comment type="subcellular location">
    <subcellularLocation>
        <location evidence="1">Cell membrane</location>
        <topology evidence="1">Multi-pass membrane protein</topology>
    </subcellularLocation>
</comment>
<keyword evidence="4 7" id="KW-0812">Transmembrane</keyword>
<feature type="transmembrane region" description="Helical" evidence="7">
    <location>
        <begin position="56"/>
        <end position="77"/>
    </location>
</feature>
<evidence type="ECO:0000256" key="5">
    <source>
        <dbReference type="ARBA" id="ARBA00022989"/>
    </source>
</evidence>
<evidence type="ECO:0000256" key="6">
    <source>
        <dbReference type="ARBA" id="ARBA00023136"/>
    </source>
</evidence>
<evidence type="ECO:0000313" key="8">
    <source>
        <dbReference type="EMBL" id="ANP46143.1"/>
    </source>
</evidence>
<organism evidence="8 9">
    <name type="scientific">Candidatus Viadribacter manganicus</name>
    <dbReference type="NCBI Taxonomy" id="1759059"/>
    <lineage>
        <taxon>Bacteria</taxon>
        <taxon>Pseudomonadati</taxon>
        <taxon>Pseudomonadota</taxon>
        <taxon>Alphaproteobacteria</taxon>
        <taxon>Hyphomonadales</taxon>
        <taxon>Hyphomonadaceae</taxon>
        <taxon>Candidatus Viadribacter</taxon>
    </lineage>
</organism>
<keyword evidence="3" id="KW-1003">Cell membrane</keyword>
<dbReference type="RefSeq" id="WP_066770639.1">
    <property type="nucleotide sequence ID" value="NZ_CP013244.1"/>
</dbReference>
<keyword evidence="9" id="KW-1185">Reference proteome</keyword>
<protein>
    <recommendedName>
        <fullName evidence="10">DUF350 domain-containing protein</fullName>
    </recommendedName>
</protein>
<feature type="transmembrane region" description="Helical" evidence="7">
    <location>
        <begin position="17"/>
        <end position="35"/>
    </location>
</feature>
<dbReference type="InParanoid" id="A0A1B1AHV4"/>
<dbReference type="KEGG" id="cbot:ATE48_09535"/>
<evidence type="ECO:0000256" key="3">
    <source>
        <dbReference type="ARBA" id="ARBA00022475"/>
    </source>
</evidence>
<evidence type="ECO:0000256" key="7">
    <source>
        <dbReference type="SAM" id="Phobius"/>
    </source>
</evidence>
<dbReference type="EMBL" id="CP013244">
    <property type="protein sequence ID" value="ANP46143.1"/>
    <property type="molecule type" value="Genomic_DNA"/>
</dbReference>
<sequence length="148" mass="15531">MDLNAPLNAFVAGFPDFIIQLGVALGLFVASLIIYTVMTPHKELALIRAGNPSASLAYGGVIVGLGIPLGSCLAHSFGLFDLLIWGVVTLLIQLLAFRFADIFLRGLPRRIAEGDVAAAIFLMSIKIGIALIVAGAVADPNVQLFRAG</sequence>
<gene>
    <name evidence="8" type="ORF">ATE48_09535</name>
</gene>
<feature type="transmembrane region" description="Helical" evidence="7">
    <location>
        <begin position="83"/>
        <end position="104"/>
    </location>
</feature>
<dbReference type="InterPro" id="IPR007140">
    <property type="entry name" value="DUF350"/>
</dbReference>
<dbReference type="STRING" id="1759059.ATE48_09535"/>
<proteinExistence type="inferred from homology"/>
<dbReference type="Pfam" id="PF03994">
    <property type="entry name" value="DUF350"/>
    <property type="match status" value="1"/>
</dbReference>
<comment type="similarity">
    <text evidence="2">Belongs to the UPF0719 family.</text>
</comment>
<evidence type="ECO:0000313" key="9">
    <source>
        <dbReference type="Proteomes" id="UP000092498"/>
    </source>
</evidence>
<evidence type="ECO:0000256" key="1">
    <source>
        <dbReference type="ARBA" id="ARBA00004651"/>
    </source>
</evidence>
<feature type="transmembrane region" description="Helical" evidence="7">
    <location>
        <begin position="116"/>
        <end position="138"/>
    </location>
</feature>
<accession>A0A1B1AHV4</accession>
<dbReference type="Proteomes" id="UP000092498">
    <property type="component" value="Chromosome"/>
</dbReference>
<evidence type="ECO:0000256" key="2">
    <source>
        <dbReference type="ARBA" id="ARBA00005779"/>
    </source>
</evidence>
<dbReference type="GO" id="GO:0005886">
    <property type="term" value="C:plasma membrane"/>
    <property type="evidence" value="ECO:0007669"/>
    <property type="project" value="UniProtKB-SubCell"/>
</dbReference>
<evidence type="ECO:0000256" key="4">
    <source>
        <dbReference type="ARBA" id="ARBA00022692"/>
    </source>
</evidence>
<reference evidence="8 9" key="1">
    <citation type="submission" date="2015-11" db="EMBL/GenBank/DDBJ databases">
        <title>Whole-Genome Sequence of Candidatus Oderbacter manganicum from the National Park Lower Oder Valley, Germany.</title>
        <authorList>
            <person name="Braun B."/>
            <person name="Liere K."/>
            <person name="Szewzyk U."/>
        </authorList>
    </citation>
    <scope>NUCLEOTIDE SEQUENCE [LARGE SCALE GENOMIC DNA]</scope>
    <source>
        <strain evidence="8 9">OTSz_A_272</strain>
    </source>
</reference>
<evidence type="ECO:0008006" key="10">
    <source>
        <dbReference type="Google" id="ProtNLM"/>
    </source>
</evidence>
<name>A0A1B1AHV4_9PROT</name>
<dbReference type="PANTHER" id="PTHR40043:SF1">
    <property type="entry name" value="UPF0719 INNER MEMBRANE PROTEIN YJFL"/>
    <property type="match status" value="1"/>
</dbReference>
<keyword evidence="6 7" id="KW-0472">Membrane</keyword>